<name>A0A101NHU5_9ACTN</name>
<reference evidence="3 4" key="1">
    <citation type="submission" date="2015-10" db="EMBL/GenBank/DDBJ databases">
        <title>Draft genome sequence of Streptomyces cellostaticus DSM 40189, type strain for the species Streptomyces cellostaticus.</title>
        <authorList>
            <person name="Ruckert C."/>
            <person name="Winkler A."/>
            <person name="Kalinowski J."/>
            <person name="Kampfer P."/>
            <person name="Glaeser S."/>
        </authorList>
    </citation>
    <scope>NUCLEOTIDE SEQUENCE [LARGE SCALE GENOMIC DNA]</scope>
    <source>
        <strain evidence="3 4">DSM 40189</strain>
    </source>
</reference>
<dbReference type="EMBL" id="LMWL01000050">
    <property type="protein sequence ID" value="KUM93284.1"/>
    <property type="molecule type" value="Genomic_DNA"/>
</dbReference>
<gene>
    <name evidence="3" type="ORF">AQI88_27490</name>
</gene>
<proteinExistence type="predicted"/>
<evidence type="ECO:0000313" key="4">
    <source>
        <dbReference type="Proteomes" id="UP000054241"/>
    </source>
</evidence>
<comment type="caution">
    <text evidence="3">The sequence shown here is derived from an EMBL/GenBank/DDBJ whole genome shotgun (WGS) entry which is preliminary data.</text>
</comment>
<dbReference type="Proteomes" id="UP000054241">
    <property type="component" value="Unassembled WGS sequence"/>
</dbReference>
<evidence type="ECO:0000313" key="3">
    <source>
        <dbReference type="EMBL" id="KUM93284.1"/>
    </source>
</evidence>
<dbReference type="STRING" id="67285.AQI88_27490"/>
<keyword evidence="2" id="KW-0472">Membrane</keyword>
<keyword evidence="4" id="KW-1185">Reference proteome</keyword>
<keyword evidence="2" id="KW-0812">Transmembrane</keyword>
<feature type="compositionally biased region" description="Polar residues" evidence="1">
    <location>
        <begin position="258"/>
        <end position="267"/>
    </location>
</feature>
<feature type="transmembrane region" description="Helical" evidence="2">
    <location>
        <begin position="22"/>
        <end position="42"/>
    </location>
</feature>
<sequence length="386" mass="40173">MEGGPSAAGAVGRFARLREHRVLASAVALALAAGAVAVPLALVGSDSCTELPTATRALAKNPAAATRALDPGDDMSHFYAARALLPSGTLCGDGGRVLGQVVDAATRATAPGRPHTTAQARAVYTVTVAYHYADVPPGTAPGLARMLAGYVVDTTGFIDHDSGVNTPAVSGDLAAPDESGYSPYGRFLDPADAHPAFGFEYTASLPAEPSPLFAELAEDPEAFAILYDAERAYLAHYLERLTPQGGDPDFHPEKERGGTSSTATTWPDNDLQGIARVIGALMRARASGARDGTVSDLAAFDAAVHRHTRGAYRTASRQLTSRPPMSGIAGRPVSGALCGDPMDGRHELFTVLETWAKARKVPAGRVSAMRQNLDDAYVEGMHSGAL</sequence>
<keyword evidence="2" id="KW-1133">Transmembrane helix</keyword>
<feature type="compositionally biased region" description="Basic and acidic residues" evidence="1">
    <location>
        <begin position="248"/>
        <end position="257"/>
    </location>
</feature>
<evidence type="ECO:0000256" key="2">
    <source>
        <dbReference type="SAM" id="Phobius"/>
    </source>
</evidence>
<dbReference type="AlphaFoldDB" id="A0A101NHU5"/>
<accession>A0A101NHU5</accession>
<protein>
    <submittedName>
        <fullName evidence="3">Uncharacterized protein</fullName>
    </submittedName>
</protein>
<organism evidence="3 4">
    <name type="scientific">Streptomyces cellostaticus</name>
    <dbReference type="NCBI Taxonomy" id="67285"/>
    <lineage>
        <taxon>Bacteria</taxon>
        <taxon>Bacillati</taxon>
        <taxon>Actinomycetota</taxon>
        <taxon>Actinomycetes</taxon>
        <taxon>Kitasatosporales</taxon>
        <taxon>Streptomycetaceae</taxon>
        <taxon>Streptomyces</taxon>
    </lineage>
</organism>
<feature type="region of interest" description="Disordered" evidence="1">
    <location>
        <begin position="243"/>
        <end position="268"/>
    </location>
</feature>
<evidence type="ECO:0000256" key="1">
    <source>
        <dbReference type="SAM" id="MobiDB-lite"/>
    </source>
</evidence>